<dbReference type="SUPFAM" id="SSF53335">
    <property type="entry name" value="S-adenosyl-L-methionine-dependent methyltransferases"/>
    <property type="match status" value="1"/>
</dbReference>
<dbReference type="NCBIfam" id="NF037959">
    <property type="entry name" value="MFS_SpdSyn"/>
    <property type="match status" value="1"/>
</dbReference>
<evidence type="ECO:0000313" key="3">
    <source>
        <dbReference type="EMBL" id="ACL45324.1"/>
    </source>
</evidence>
<feature type="transmembrane region" description="Helical" evidence="2">
    <location>
        <begin position="302"/>
        <end position="321"/>
    </location>
</feature>
<dbReference type="InterPro" id="IPR029063">
    <property type="entry name" value="SAM-dependent_MTases_sf"/>
</dbReference>
<dbReference type="STRING" id="395961.Cyan7425_2988"/>
<dbReference type="KEGG" id="cyn:Cyan7425_2988"/>
<dbReference type="HOGENOM" id="CLU_021206_0_0_3"/>
<feature type="transmembrane region" description="Helical" evidence="2">
    <location>
        <begin position="279"/>
        <end position="296"/>
    </location>
</feature>
<proteinExistence type="predicted"/>
<feature type="transmembrane region" description="Helical" evidence="2">
    <location>
        <begin position="68"/>
        <end position="87"/>
    </location>
</feature>
<feature type="transmembrane region" description="Helical" evidence="2">
    <location>
        <begin position="37"/>
        <end position="56"/>
    </location>
</feature>
<feature type="transmembrane region" description="Helical" evidence="2">
    <location>
        <begin position="358"/>
        <end position="377"/>
    </location>
</feature>
<feature type="transmembrane region" description="Helical" evidence="2">
    <location>
        <begin position="248"/>
        <end position="267"/>
    </location>
</feature>
<keyword evidence="2" id="KW-1133">Transmembrane helix</keyword>
<protein>
    <recommendedName>
        <fullName evidence="4">Spermidine synthase</fullName>
    </recommendedName>
</protein>
<dbReference type="PANTHER" id="PTHR43317:SF1">
    <property type="entry name" value="THERMOSPERMINE SYNTHASE ACAULIS5"/>
    <property type="match status" value="1"/>
</dbReference>
<feature type="transmembrane region" description="Helical" evidence="2">
    <location>
        <begin position="99"/>
        <end position="120"/>
    </location>
</feature>
<dbReference type="AlphaFoldDB" id="B8HLW4"/>
<evidence type="ECO:0000256" key="1">
    <source>
        <dbReference type="ARBA" id="ARBA00023115"/>
    </source>
</evidence>
<dbReference type="eggNOG" id="COG4122">
    <property type="taxonomic scope" value="Bacteria"/>
</dbReference>
<feature type="transmembrane region" description="Helical" evidence="2">
    <location>
        <begin position="141"/>
        <end position="162"/>
    </location>
</feature>
<keyword evidence="1" id="KW-0620">Polyamine biosynthesis</keyword>
<keyword evidence="2" id="KW-0812">Transmembrane</keyword>
<dbReference type="EMBL" id="CP001344">
    <property type="protein sequence ID" value="ACL45324.1"/>
    <property type="molecule type" value="Genomic_DNA"/>
</dbReference>
<evidence type="ECO:0000256" key="2">
    <source>
        <dbReference type="SAM" id="Phobius"/>
    </source>
</evidence>
<feature type="transmembrane region" description="Helical" evidence="2">
    <location>
        <begin position="174"/>
        <end position="194"/>
    </location>
</feature>
<name>B8HLW4_CYAP4</name>
<reference evidence="3" key="1">
    <citation type="submission" date="2009-01" db="EMBL/GenBank/DDBJ databases">
        <title>Complete sequence of chromosome Cyanothece sp. PCC 7425.</title>
        <authorList>
            <consortium name="US DOE Joint Genome Institute"/>
            <person name="Lucas S."/>
            <person name="Copeland A."/>
            <person name="Lapidus A."/>
            <person name="Glavina del Rio T."/>
            <person name="Dalin E."/>
            <person name="Tice H."/>
            <person name="Bruce D."/>
            <person name="Goodwin L."/>
            <person name="Pitluck S."/>
            <person name="Sims D."/>
            <person name="Meineke L."/>
            <person name="Brettin T."/>
            <person name="Detter J.C."/>
            <person name="Han C."/>
            <person name="Larimer F."/>
            <person name="Land M."/>
            <person name="Hauser L."/>
            <person name="Kyrpides N."/>
            <person name="Ovchinnikova G."/>
            <person name="Liberton M."/>
            <person name="Stoeckel J."/>
            <person name="Banerjee A."/>
            <person name="Singh A."/>
            <person name="Page L."/>
            <person name="Sato H."/>
            <person name="Zhao L."/>
            <person name="Sherman L."/>
            <person name="Pakrasi H."/>
            <person name="Richardson P."/>
        </authorList>
    </citation>
    <scope>NUCLEOTIDE SEQUENCE</scope>
    <source>
        <strain evidence="3">PCC 7425</strain>
    </source>
</reference>
<accession>B8HLW4</accession>
<evidence type="ECO:0008006" key="4">
    <source>
        <dbReference type="Google" id="ProtNLM"/>
    </source>
</evidence>
<feature type="transmembrane region" description="Helical" evidence="2">
    <location>
        <begin position="438"/>
        <end position="462"/>
    </location>
</feature>
<dbReference type="OrthoDB" id="9761985at2"/>
<feature type="transmembrane region" description="Helical" evidence="2">
    <location>
        <begin position="389"/>
        <end position="409"/>
    </location>
</feature>
<dbReference type="GO" id="GO:0006596">
    <property type="term" value="P:polyamine biosynthetic process"/>
    <property type="evidence" value="ECO:0007669"/>
    <property type="project" value="UniProtKB-KW"/>
</dbReference>
<feature type="transmembrane region" description="Helical" evidence="2">
    <location>
        <begin position="333"/>
        <end position="352"/>
    </location>
</feature>
<gene>
    <name evidence="3" type="ordered locus">Cyan7425_2988</name>
</gene>
<keyword evidence="2" id="KW-0472">Membrane</keyword>
<feature type="transmembrane region" description="Helical" evidence="2">
    <location>
        <begin position="415"/>
        <end position="433"/>
    </location>
</feature>
<sequence>MLILFALTLFVSAFLLFWVQLMVAKMILPLLGGSPAVWNTCLCFFQAVLLLGYAYANLLTEKLKVRAQILMHGLVLLLPLPLLPIALRQDWLPLSPAMPLLWLLMLLLVSVGLPFFVVATSAPLLQRWFAQLDHPASDDPYFLYSASNLGSMLGLLSYPLLIEPGIALTQQRDSWAIGYLVLTGLILGCGYCLWRFPGKLSSLEPSSEVVPLQEPPTLLDQGRWLVLAFLPSSLLLGVTTYLTTDIAAIPLFWAVPLAIYLLTFILAFARQPPFSHRRLLAGLPLLLTALVLFLLLKVVRPAILILPLHLVGLFAVAYLFHGELAERRPSPRYLTQFYLWIAVGGVVGGMFNAIAAPLLFSTVLEYPLVLVLSLLLLPCLNRETSPSGLRLTLPLSLGLLFGGLLIGFSGGNWSHGLELLVSLALMAAIVPIFQLKPLVWITGGVLLLLLNQFSISSLGGILTTQRSFFGIYQVLQEQRTNLHTLLHGTTVHGMQSFEPGRQREPLTYFSPRGPIGQVFTALAAPSSGTKVAPTPPARVAVLGLGVGTLIAYAQPGQTWTFYEIDPVVETLASDRRYFTFLADAPVSAQILRGDARLRLQEATEQSYDLIVMDAFSSDAIPVHLITREAMQLYLHKLSQQGLIAVNITNRFLKLEPVLAALAMDLNLTALHQYDRLPTSAEETNAQSSSHWVIFARNAEDLAGLDTDPRWQPLTPQPGVYLWTDEYSNLLQILRP</sequence>
<organism evidence="3">
    <name type="scientific">Cyanothece sp. (strain PCC 7425 / ATCC 29141)</name>
    <dbReference type="NCBI Taxonomy" id="395961"/>
    <lineage>
        <taxon>Bacteria</taxon>
        <taxon>Bacillati</taxon>
        <taxon>Cyanobacteriota</taxon>
        <taxon>Cyanophyceae</taxon>
        <taxon>Gomontiellales</taxon>
        <taxon>Cyanothecaceae</taxon>
        <taxon>Cyanothece</taxon>
    </lineage>
</organism>
<feature type="transmembrane region" description="Helical" evidence="2">
    <location>
        <begin position="224"/>
        <end position="242"/>
    </location>
</feature>
<dbReference type="PANTHER" id="PTHR43317">
    <property type="entry name" value="THERMOSPERMINE SYNTHASE ACAULIS5"/>
    <property type="match status" value="1"/>
</dbReference>
<dbReference type="Gene3D" id="3.40.50.150">
    <property type="entry name" value="Vaccinia Virus protein VP39"/>
    <property type="match status" value="1"/>
</dbReference>